<dbReference type="GO" id="GO:0009982">
    <property type="term" value="F:pseudouridine synthase activity"/>
    <property type="evidence" value="ECO:0007669"/>
    <property type="project" value="InterPro"/>
</dbReference>
<protein>
    <submittedName>
        <fullName evidence="2">Pseudouridine synthase</fullName>
    </submittedName>
</protein>
<dbReference type="GO" id="GO:0000455">
    <property type="term" value="P:enzyme-directed rRNA pseudouridine synthesis"/>
    <property type="evidence" value="ECO:0007669"/>
    <property type="project" value="TreeGrafter"/>
</dbReference>
<dbReference type="InterPro" id="IPR020103">
    <property type="entry name" value="PsdUridine_synth_cat_dom_sf"/>
</dbReference>
<dbReference type="GO" id="GO:0140098">
    <property type="term" value="F:catalytic activity, acting on RNA"/>
    <property type="evidence" value="ECO:0007669"/>
    <property type="project" value="UniProtKB-ARBA"/>
</dbReference>
<dbReference type="PANTHER" id="PTHR21600">
    <property type="entry name" value="MITOCHONDRIAL RNA PSEUDOURIDINE SYNTHASE"/>
    <property type="match status" value="1"/>
</dbReference>
<name>A0A1B4V6Q2_9GAMM</name>
<evidence type="ECO:0000313" key="2">
    <source>
        <dbReference type="EMBL" id="BAU49105.1"/>
    </source>
</evidence>
<dbReference type="PROSITE" id="PS01129">
    <property type="entry name" value="PSI_RLU"/>
    <property type="match status" value="1"/>
</dbReference>
<evidence type="ECO:0000259" key="1">
    <source>
        <dbReference type="Pfam" id="PF00849"/>
    </source>
</evidence>
<sequence length="294" mass="33587">MSARRTGRDGVGPSSVWLPEGPWTTVLEFLVERFPGIGAGTWTARMAKGDVVDDQGTRLPPDAPYRGGIRLYYYREVEAEPAIPFEEAVLYRDEHLLVVDKPHFLPVVPAGRFLRETLLARLKRKLGLDFLAPVHRIDRETAGLVLFSTRPETRAAYHALFERREVRKTYHALAAWRPELAFPIVRRSRLVEGEPFFRMRETDGEPNTETRMEVLEVRGSLALYRLAPVTGRKHQLRVHMAALGIPVLNDRLYPRLLPDRGDDHSKPLKLLAISIAFIDPLTQAARQFESRRLL</sequence>
<dbReference type="GO" id="GO:0003723">
    <property type="term" value="F:RNA binding"/>
    <property type="evidence" value="ECO:0007669"/>
    <property type="project" value="InterPro"/>
</dbReference>
<organism evidence="2 3">
    <name type="scientific">Sulfurifustis variabilis</name>
    <dbReference type="NCBI Taxonomy" id="1675686"/>
    <lineage>
        <taxon>Bacteria</taxon>
        <taxon>Pseudomonadati</taxon>
        <taxon>Pseudomonadota</taxon>
        <taxon>Gammaproteobacteria</taxon>
        <taxon>Acidiferrobacterales</taxon>
        <taxon>Acidiferrobacteraceae</taxon>
        <taxon>Sulfurifustis</taxon>
    </lineage>
</organism>
<dbReference type="AlphaFoldDB" id="A0A1B4V6Q2"/>
<keyword evidence="3" id="KW-1185">Reference proteome</keyword>
<dbReference type="KEGG" id="sva:SVA_2557"/>
<evidence type="ECO:0000313" key="3">
    <source>
        <dbReference type="Proteomes" id="UP000218899"/>
    </source>
</evidence>
<dbReference type="EMBL" id="AP014936">
    <property type="protein sequence ID" value="BAU49105.1"/>
    <property type="molecule type" value="Genomic_DNA"/>
</dbReference>
<proteinExistence type="predicted"/>
<accession>A0A1B4V6Q2</accession>
<dbReference type="InterPro" id="IPR006145">
    <property type="entry name" value="PsdUridine_synth_RsuA/RluA"/>
</dbReference>
<dbReference type="Pfam" id="PF00849">
    <property type="entry name" value="PseudoU_synth_2"/>
    <property type="match status" value="1"/>
</dbReference>
<feature type="domain" description="Pseudouridine synthase RsuA/RluA-like" evidence="1">
    <location>
        <begin position="95"/>
        <end position="242"/>
    </location>
</feature>
<reference evidence="2 3" key="1">
    <citation type="submission" date="2015-08" db="EMBL/GenBank/DDBJ databases">
        <title>Complete genome sequence of Sulfurifustis variabilis.</title>
        <authorList>
            <person name="Miura A."/>
            <person name="Kojima H."/>
            <person name="Fukui M."/>
        </authorList>
    </citation>
    <scope>NUCLEOTIDE SEQUENCE [LARGE SCALE GENOMIC DNA]</scope>
    <source>
        <strain evidence="3">skN76</strain>
    </source>
</reference>
<dbReference type="SUPFAM" id="SSF55120">
    <property type="entry name" value="Pseudouridine synthase"/>
    <property type="match status" value="1"/>
</dbReference>
<dbReference type="Proteomes" id="UP000218899">
    <property type="component" value="Chromosome"/>
</dbReference>
<dbReference type="InterPro" id="IPR050188">
    <property type="entry name" value="RluA_PseudoU_synthase"/>
</dbReference>
<dbReference type="OrthoDB" id="9807829at2"/>
<gene>
    <name evidence="2" type="ORF">SVA_2557</name>
</gene>
<dbReference type="Gene3D" id="3.30.2350.10">
    <property type="entry name" value="Pseudouridine synthase"/>
    <property type="match status" value="1"/>
</dbReference>
<dbReference type="RefSeq" id="WP_096461555.1">
    <property type="nucleotide sequence ID" value="NZ_AP014936.1"/>
</dbReference>
<dbReference type="PANTHER" id="PTHR21600:SF84">
    <property type="entry name" value="PSEUDOURIDINE SYNTHASE RSUA_RLUA-LIKE DOMAIN-CONTAINING PROTEIN"/>
    <property type="match status" value="1"/>
</dbReference>
<dbReference type="InterPro" id="IPR006224">
    <property type="entry name" value="PsdUridine_synth_RluA-like_CS"/>
</dbReference>